<feature type="region of interest" description="Disordered" evidence="1">
    <location>
        <begin position="134"/>
        <end position="189"/>
    </location>
</feature>
<reference evidence="3" key="3">
    <citation type="submission" date="2015-06" db="UniProtKB">
        <authorList>
            <consortium name="EnsemblMetazoa"/>
        </authorList>
    </citation>
    <scope>IDENTIFICATION</scope>
</reference>
<dbReference type="HOGENOM" id="CLU_1230956_0_0_1"/>
<dbReference type="OrthoDB" id="5807442at2759"/>
<dbReference type="EMBL" id="AMQN01011898">
    <property type="status" value="NOT_ANNOTATED_CDS"/>
    <property type="molecule type" value="Genomic_DNA"/>
</dbReference>
<dbReference type="Gene3D" id="3.30.70.270">
    <property type="match status" value="1"/>
</dbReference>
<organism evidence="2">
    <name type="scientific">Capitella teleta</name>
    <name type="common">Polychaete worm</name>
    <dbReference type="NCBI Taxonomy" id="283909"/>
    <lineage>
        <taxon>Eukaryota</taxon>
        <taxon>Metazoa</taxon>
        <taxon>Spiralia</taxon>
        <taxon>Lophotrochozoa</taxon>
        <taxon>Annelida</taxon>
        <taxon>Polychaeta</taxon>
        <taxon>Sedentaria</taxon>
        <taxon>Scolecida</taxon>
        <taxon>Capitellidae</taxon>
        <taxon>Capitella</taxon>
    </lineage>
</organism>
<gene>
    <name evidence="2" type="ORF">CAPTEDRAFT_190067</name>
</gene>
<dbReference type="AlphaFoldDB" id="R7TP05"/>
<evidence type="ECO:0000256" key="1">
    <source>
        <dbReference type="SAM" id="MobiDB-lite"/>
    </source>
</evidence>
<dbReference type="PANTHER" id="PTHR37984:SF5">
    <property type="entry name" value="PROTEIN NYNRIN-LIKE"/>
    <property type="match status" value="1"/>
</dbReference>
<feature type="compositionally biased region" description="Basic residues" evidence="1">
    <location>
        <begin position="148"/>
        <end position="157"/>
    </location>
</feature>
<dbReference type="InterPro" id="IPR043128">
    <property type="entry name" value="Rev_trsase/Diguanyl_cyclase"/>
</dbReference>
<keyword evidence="4" id="KW-1185">Reference proteome</keyword>
<dbReference type="Proteomes" id="UP000014760">
    <property type="component" value="Unassembled WGS sequence"/>
</dbReference>
<accession>R7TP05</accession>
<evidence type="ECO:0000313" key="3">
    <source>
        <dbReference type="EnsemblMetazoa" id="CapteP190067"/>
    </source>
</evidence>
<reference evidence="4" key="1">
    <citation type="submission" date="2012-12" db="EMBL/GenBank/DDBJ databases">
        <authorList>
            <person name="Hellsten U."/>
            <person name="Grimwood J."/>
            <person name="Chapman J.A."/>
            <person name="Shapiro H."/>
            <person name="Aerts A."/>
            <person name="Otillar R.P."/>
            <person name="Terry A.Y."/>
            <person name="Boore J.L."/>
            <person name="Simakov O."/>
            <person name="Marletaz F."/>
            <person name="Cho S.-J."/>
            <person name="Edsinger-Gonzales E."/>
            <person name="Havlak P."/>
            <person name="Kuo D.-H."/>
            <person name="Larsson T."/>
            <person name="Lv J."/>
            <person name="Arendt D."/>
            <person name="Savage R."/>
            <person name="Osoegawa K."/>
            <person name="de Jong P."/>
            <person name="Lindberg D.R."/>
            <person name="Seaver E.C."/>
            <person name="Weisblat D.A."/>
            <person name="Putnam N.H."/>
            <person name="Grigoriev I.V."/>
            <person name="Rokhsar D.S."/>
        </authorList>
    </citation>
    <scope>NUCLEOTIDE SEQUENCE</scope>
    <source>
        <strain evidence="4">I ESC-2004</strain>
    </source>
</reference>
<dbReference type="EnsemblMetazoa" id="CapteT190067">
    <property type="protein sequence ID" value="CapteP190067"/>
    <property type="gene ID" value="CapteG190067"/>
</dbReference>
<evidence type="ECO:0000313" key="4">
    <source>
        <dbReference type="Proteomes" id="UP000014760"/>
    </source>
</evidence>
<name>R7TP05_CAPTE</name>
<proteinExistence type="predicted"/>
<dbReference type="PANTHER" id="PTHR37984">
    <property type="entry name" value="PROTEIN CBG26694"/>
    <property type="match status" value="1"/>
</dbReference>
<dbReference type="InterPro" id="IPR050951">
    <property type="entry name" value="Retrovirus_Pol_polyprotein"/>
</dbReference>
<dbReference type="STRING" id="283909.R7TP05"/>
<evidence type="ECO:0000313" key="2">
    <source>
        <dbReference type="EMBL" id="ELT95287.1"/>
    </source>
</evidence>
<reference evidence="2 4" key="2">
    <citation type="journal article" date="2013" name="Nature">
        <title>Insights into bilaterian evolution from three spiralian genomes.</title>
        <authorList>
            <person name="Simakov O."/>
            <person name="Marletaz F."/>
            <person name="Cho S.J."/>
            <person name="Edsinger-Gonzales E."/>
            <person name="Havlak P."/>
            <person name="Hellsten U."/>
            <person name="Kuo D.H."/>
            <person name="Larsson T."/>
            <person name="Lv J."/>
            <person name="Arendt D."/>
            <person name="Savage R."/>
            <person name="Osoegawa K."/>
            <person name="de Jong P."/>
            <person name="Grimwood J."/>
            <person name="Chapman J.A."/>
            <person name="Shapiro H."/>
            <person name="Aerts A."/>
            <person name="Otillar R.P."/>
            <person name="Terry A.Y."/>
            <person name="Boore J.L."/>
            <person name="Grigoriev I.V."/>
            <person name="Lindberg D.R."/>
            <person name="Seaver E.C."/>
            <person name="Weisblat D.A."/>
            <person name="Putnam N.H."/>
            <person name="Rokhsar D.S."/>
        </authorList>
    </citation>
    <scope>NUCLEOTIDE SEQUENCE</scope>
    <source>
        <strain evidence="2 4">I ESC-2004</strain>
    </source>
</reference>
<sequence>MSSPVNVSELRSFIGSIHFYGKFVKNLATRIGPSYTAHSQEHALDLGNLAADLVSATQRLTLCQYDYTIEYRRTEDHENANVLSRLPVGEDRKFDGEETEADVDTVCTVQTGSNWLVVVDAYSKYPCIHLTTSTSSRSMSKNGEKKTVRTKLKHHGTTRPLSLGRPSQRARSGSGGSRPPGYTTGTEPNRTYLLQNVRTSALNHNITDYVSINGVLRKNKCNRGT</sequence>
<protein>
    <submittedName>
        <fullName evidence="2 3">Uncharacterized protein</fullName>
    </submittedName>
</protein>
<dbReference type="EMBL" id="KB309171">
    <property type="protein sequence ID" value="ELT95287.1"/>
    <property type="molecule type" value="Genomic_DNA"/>
</dbReference>